<organism evidence="1 2">
    <name type="scientific">Mycolicibacterium duvalii</name>
    <dbReference type="NCBI Taxonomy" id="39688"/>
    <lineage>
        <taxon>Bacteria</taxon>
        <taxon>Bacillati</taxon>
        <taxon>Actinomycetota</taxon>
        <taxon>Actinomycetes</taxon>
        <taxon>Mycobacteriales</taxon>
        <taxon>Mycobacteriaceae</taxon>
        <taxon>Mycolicibacterium</taxon>
    </lineage>
</organism>
<dbReference type="EMBL" id="AP022563">
    <property type="protein sequence ID" value="BBX17870.1"/>
    <property type="molecule type" value="Genomic_DNA"/>
</dbReference>
<name>A0A7I7K135_9MYCO</name>
<dbReference type="AlphaFoldDB" id="A0A7I7K135"/>
<accession>A0A7I7K135</accession>
<protein>
    <submittedName>
        <fullName evidence="1">Uncharacterized protein</fullName>
    </submittedName>
</protein>
<keyword evidence="2" id="KW-1185">Reference proteome</keyword>
<gene>
    <name evidence="1" type="ORF">MDUV_27300</name>
</gene>
<evidence type="ECO:0000313" key="1">
    <source>
        <dbReference type="EMBL" id="BBX17870.1"/>
    </source>
</evidence>
<evidence type="ECO:0000313" key="2">
    <source>
        <dbReference type="Proteomes" id="UP000467006"/>
    </source>
</evidence>
<sequence length="78" mass="7996">MCCGQELIPSSLEEHVRKEGAAIMKSNHAVIGVTASVMRGTAVFAVAGAHPAIATAAAAAPRKRRAARAIAASVRGFR</sequence>
<dbReference type="Proteomes" id="UP000467006">
    <property type="component" value="Chromosome"/>
</dbReference>
<reference evidence="1 2" key="1">
    <citation type="journal article" date="2019" name="Emerg. Microbes Infect.">
        <title>Comprehensive subspecies identification of 175 nontuberculous mycobacteria species based on 7547 genomic profiles.</title>
        <authorList>
            <person name="Matsumoto Y."/>
            <person name="Kinjo T."/>
            <person name="Motooka D."/>
            <person name="Nabeya D."/>
            <person name="Jung N."/>
            <person name="Uechi K."/>
            <person name="Horii T."/>
            <person name="Iida T."/>
            <person name="Fujita J."/>
            <person name="Nakamura S."/>
        </authorList>
    </citation>
    <scope>NUCLEOTIDE SEQUENCE [LARGE SCALE GENOMIC DNA]</scope>
    <source>
        <strain evidence="1 2">JCM 6396</strain>
    </source>
</reference>
<proteinExistence type="predicted"/>
<dbReference type="KEGG" id="mdu:MDUV_27300"/>